<sequence>MPNLVLDSRETSLKLSIVRTRNRYNWKYEAFKMICAVLLVLACTGIGLFFFTLKTSTCPDKWIMYDKCYFLGEEKLRWNAASRACIALGAVQIKPSGKLLAKLSGKYWLDVCWNEGWRYTNGQKFEYNGTANQHSCLVSSDGETSYKSKTDFVRYACELPIPYQY</sequence>
<dbReference type="OrthoDB" id="24966at10239"/>
<reference evidence="2" key="1">
    <citation type="journal article" date="2017" name="Vet. Pathol.">
        <title>Ranid Herpesvirus 3 and Proliferative Dermatitis in Free-Ranging Wild Common Frogs (Rana Temporaria).</title>
        <authorList>
            <person name="Origgi F.C."/>
            <person name="Schmidt B.R."/>
            <person name="Lohmann P."/>
            <person name="Otten P."/>
            <person name="Akdesir E."/>
            <person name="Gaschen V."/>
            <person name="Aguilar-Bultet L."/>
            <person name="Wahli T."/>
            <person name="Sattler U."/>
            <person name="Stoffel M.H."/>
        </authorList>
    </citation>
    <scope>NUCLEOTIDE SEQUENCE [LARGE SCALE GENOMIC DNA]</scope>
    <source>
        <strain evidence="2">FO1_2015</strain>
    </source>
</reference>
<dbReference type="GeneID" id="32878290"/>
<dbReference type="Gene3D" id="3.10.100.10">
    <property type="entry name" value="Mannose-Binding Protein A, subunit A"/>
    <property type="match status" value="1"/>
</dbReference>
<evidence type="ECO:0000313" key="3">
    <source>
        <dbReference type="Proteomes" id="UP000203507"/>
    </source>
</evidence>
<protein>
    <submittedName>
        <fullName evidence="2">C-type lectin protein</fullName>
    </submittedName>
</protein>
<proteinExistence type="predicted"/>
<keyword evidence="1" id="KW-0812">Transmembrane</keyword>
<dbReference type="RefSeq" id="YP_009362465.1">
    <property type="nucleotide sequence ID" value="NC_034618.1"/>
</dbReference>
<dbReference type="InterPro" id="IPR016186">
    <property type="entry name" value="C-type_lectin-like/link_sf"/>
</dbReference>
<evidence type="ECO:0000256" key="1">
    <source>
        <dbReference type="SAM" id="Phobius"/>
    </source>
</evidence>
<dbReference type="Proteomes" id="UP000203507">
    <property type="component" value="Segment"/>
</dbReference>
<name>A0A1X9T5H9_9VIRU</name>
<dbReference type="EMBL" id="KX832224">
    <property type="protein sequence ID" value="ARR28956.1"/>
    <property type="molecule type" value="Genomic_DNA"/>
</dbReference>
<dbReference type="GO" id="GO:0030246">
    <property type="term" value="F:carbohydrate binding"/>
    <property type="evidence" value="ECO:0007669"/>
    <property type="project" value="UniProtKB-KW"/>
</dbReference>
<keyword evidence="2" id="KW-0430">Lectin</keyword>
<keyword evidence="1" id="KW-1133">Transmembrane helix</keyword>
<dbReference type="InterPro" id="IPR016187">
    <property type="entry name" value="CTDL_fold"/>
</dbReference>
<dbReference type="KEGG" id="vg:32878290"/>
<keyword evidence="1" id="KW-0472">Membrane</keyword>
<dbReference type="SUPFAM" id="SSF56436">
    <property type="entry name" value="C-type lectin-like"/>
    <property type="match status" value="1"/>
</dbReference>
<accession>A0A1X9T5H9</accession>
<organism evidence="2">
    <name type="scientific">Ranid herpesvirus 3</name>
    <dbReference type="NCBI Taxonomy" id="1987509"/>
    <lineage>
        <taxon>Viruses</taxon>
        <taxon>Duplodnaviria</taxon>
        <taxon>Heunggongvirae</taxon>
        <taxon>Peploviricota</taxon>
        <taxon>Herviviricetes</taxon>
        <taxon>Herpesvirales</taxon>
        <taxon>Alloherpesviridae</taxon>
        <taxon>Batravirus</taxon>
        <taxon>Batravirus ranidallo3</taxon>
    </lineage>
</organism>
<evidence type="ECO:0000313" key="2">
    <source>
        <dbReference type="EMBL" id="ARR28956.1"/>
    </source>
</evidence>
<feature type="transmembrane region" description="Helical" evidence="1">
    <location>
        <begin position="30"/>
        <end position="51"/>
    </location>
</feature>
<keyword evidence="3" id="KW-1185">Reference proteome</keyword>